<keyword evidence="2" id="KW-0812">Transmembrane</keyword>
<feature type="compositionally biased region" description="Polar residues" evidence="1">
    <location>
        <begin position="241"/>
        <end position="260"/>
    </location>
</feature>
<dbReference type="Proteomes" id="UP001497623">
    <property type="component" value="Unassembled WGS sequence"/>
</dbReference>
<evidence type="ECO:0000313" key="4">
    <source>
        <dbReference type="Proteomes" id="UP001497623"/>
    </source>
</evidence>
<evidence type="ECO:0000256" key="1">
    <source>
        <dbReference type="SAM" id="MobiDB-lite"/>
    </source>
</evidence>
<keyword evidence="2" id="KW-0472">Membrane</keyword>
<comment type="caution">
    <text evidence="3">The sequence shown here is derived from an EMBL/GenBank/DDBJ whole genome shotgun (WGS) entry which is preliminary data.</text>
</comment>
<gene>
    <name evidence="3" type="ORF">MNOR_LOCUS21906</name>
</gene>
<evidence type="ECO:0000313" key="3">
    <source>
        <dbReference type="EMBL" id="CAL4119971.1"/>
    </source>
</evidence>
<proteinExistence type="predicted"/>
<feature type="compositionally biased region" description="Polar residues" evidence="1">
    <location>
        <begin position="127"/>
        <end position="143"/>
    </location>
</feature>
<dbReference type="AlphaFoldDB" id="A0AAV2R834"/>
<keyword evidence="2" id="KW-1133">Transmembrane helix</keyword>
<protein>
    <submittedName>
        <fullName evidence="3">Uncharacterized protein</fullName>
    </submittedName>
</protein>
<accession>A0AAV2R834</accession>
<feature type="region of interest" description="Disordered" evidence="1">
    <location>
        <begin position="127"/>
        <end position="274"/>
    </location>
</feature>
<feature type="compositionally biased region" description="Basic and acidic residues" evidence="1">
    <location>
        <begin position="227"/>
        <end position="240"/>
    </location>
</feature>
<name>A0AAV2R834_MEGNR</name>
<dbReference type="EMBL" id="CAXKWB010017974">
    <property type="protein sequence ID" value="CAL4119971.1"/>
    <property type="molecule type" value="Genomic_DNA"/>
</dbReference>
<keyword evidence="4" id="KW-1185">Reference proteome</keyword>
<reference evidence="3 4" key="1">
    <citation type="submission" date="2024-05" db="EMBL/GenBank/DDBJ databases">
        <authorList>
            <person name="Wallberg A."/>
        </authorList>
    </citation>
    <scope>NUCLEOTIDE SEQUENCE [LARGE SCALE GENOMIC DNA]</scope>
</reference>
<organism evidence="3 4">
    <name type="scientific">Meganyctiphanes norvegica</name>
    <name type="common">Northern krill</name>
    <name type="synonym">Thysanopoda norvegica</name>
    <dbReference type="NCBI Taxonomy" id="48144"/>
    <lineage>
        <taxon>Eukaryota</taxon>
        <taxon>Metazoa</taxon>
        <taxon>Ecdysozoa</taxon>
        <taxon>Arthropoda</taxon>
        <taxon>Crustacea</taxon>
        <taxon>Multicrustacea</taxon>
        <taxon>Malacostraca</taxon>
        <taxon>Eumalacostraca</taxon>
        <taxon>Eucarida</taxon>
        <taxon>Euphausiacea</taxon>
        <taxon>Euphausiidae</taxon>
        <taxon>Meganyctiphanes</taxon>
    </lineage>
</organism>
<feature type="transmembrane region" description="Helical" evidence="2">
    <location>
        <begin position="341"/>
        <end position="360"/>
    </location>
</feature>
<sequence length="385" mass="41837">MMKLLQPYHWIIQQPFQWIIQQQSWLTIQQPSQCNSTAISVNNSTAISVDNSTAISVDNLTENSEISVDNSTANFVIKDESLLITTLRPDDDEFSTVVATTKGTVKVTLDATLNTNITSDALKTSHVSLPTSSKDPTKETTSVPKKGADPSLLHPSVVPKKEADPSSLYPSVVGKKGADPSSIKPSATGRKGADPTSLIPSVHARKGVDFKTGESLQKSTNPIEVLNKTDEFNTKEENKSNETTQQATSVDLKSSVTISNESDKKISSNPSSAVPSLGTHKYTPVIKPVPVSTDGSSIEELEVPSTVANIHMKPTAATDLLGKNLEIEMVVEEESSSNSGIIIGVILLVTVVMAVIFMGYRHFKEVWMKRHYSRMDFLIDGMYDM</sequence>
<evidence type="ECO:0000256" key="2">
    <source>
        <dbReference type="SAM" id="Phobius"/>
    </source>
</evidence>